<comment type="caution">
    <text evidence="1">The sequence shown here is derived from an EMBL/GenBank/DDBJ whole genome shotgun (WGS) entry which is preliminary data.</text>
</comment>
<protein>
    <submittedName>
        <fullName evidence="1">Uncharacterized protein</fullName>
    </submittedName>
</protein>
<evidence type="ECO:0000313" key="2">
    <source>
        <dbReference type="Proteomes" id="UP000683925"/>
    </source>
</evidence>
<name>A0A8S1STP2_PAROT</name>
<dbReference type="AlphaFoldDB" id="A0A8S1STP2"/>
<dbReference type="Proteomes" id="UP000683925">
    <property type="component" value="Unassembled WGS sequence"/>
</dbReference>
<gene>
    <name evidence="1" type="ORF">POCTA_138.1.T0140437</name>
</gene>
<sequence>MLPLQYARGHEYPVEKFCTNEYCKEKRLFCFEQCSKIESLHGNHNKDTEKKKKLKLCEYLKELSQQCNKIVEEIEIQFSKMQQHFKQFKSGILATYSIMESDLLNLNSNEISKYFKNRRLADQFIEITDKFIQIQKITVKNLKQIRSKILKMKFLVILNHFHMNQ</sequence>
<organism evidence="1 2">
    <name type="scientific">Paramecium octaurelia</name>
    <dbReference type="NCBI Taxonomy" id="43137"/>
    <lineage>
        <taxon>Eukaryota</taxon>
        <taxon>Sar</taxon>
        <taxon>Alveolata</taxon>
        <taxon>Ciliophora</taxon>
        <taxon>Intramacronucleata</taxon>
        <taxon>Oligohymenophorea</taxon>
        <taxon>Peniculida</taxon>
        <taxon>Parameciidae</taxon>
        <taxon>Paramecium</taxon>
    </lineage>
</organism>
<reference evidence="1" key="1">
    <citation type="submission" date="2021-01" db="EMBL/GenBank/DDBJ databases">
        <authorList>
            <consortium name="Genoscope - CEA"/>
            <person name="William W."/>
        </authorList>
    </citation>
    <scope>NUCLEOTIDE SEQUENCE</scope>
</reference>
<accession>A0A8S1STP2</accession>
<evidence type="ECO:0000313" key="1">
    <source>
        <dbReference type="EMBL" id="CAD8143300.1"/>
    </source>
</evidence>
<proteinExistence type="predicted"/>
<keyword evidence="2" id="KW-1185">Reference proteome</keyword>
<dbReference type="EMBL" id="CAJJDP010000014">
    <property type="protein sequence ID" value="CAD8143300.1"/>
    <property type="molecule type" value="Genomic_DNA"/>
</dbReference>